<organism evidence="1 2">
    <name type="scientific">Plectus sambesii</name>
    <dbReference type="NCBI Taxonomy" id="2011161"/>
    <lineage>
        <taxon>Eukaryota</taxon>
        <taxon>Metazoa</taxon>
        <taxon>Ecdysozoa</taxon>
        <taxon>Nematoda</taxon>
        <taxon>Chromadorea</taxon>
        <taxon>Plectida</taxon>
        <taxon>Plectina</taxon>
        <taxon>Plectoidea</taxon>
        <taxon>Plectidae</taxon>
        <taxon>Plectus</taxon>
    </lineage>
</organism>
<protein>
    <submittedName>
        <fullName evidence="2">Uncharacterized protein</fullName>
    </submittedName>
</protein>
<name>A0A914XMQ9_9BILA</name>
<evidence type="ECO:0000313" key="1">
    <source>
        <dbReference type="Proteomes" id="UP000887566"/>
    </source>
</evidence>
<sequence length="68" mass="7216">LLKALESCGGDVCGGDDRGDDDRGNSDCGDGDCGDDNESDDDCVSFFVLFLAMRRICSFRLCLLPSSA</sequence>
<proteinExistence type="predicted"/>
<dbReference type="WBParaSite" id="PSAMB.scaffold8891size5643.g31884.t1">
    <property type="protein sequence ID" value="PSAMB.scaffold8891size5643.g31884.t1"/>
    <property type="gene ID" value="PSAMB.scaffold8891size5643.g31884"/>
</dbReference>
<accession>A0A914XMQ9</accession>
<reference evidence="2" key="1">
    <citation type="submission" date="2022-11" db="UniProtKB">
        <authorList>
            <consortium name="WormBaseParasite"/>
        </authorList>
    </citation>
    <scope>IDENTIFICATION</scope>
</reference>
<dbReference type="AlphaFoldDB" id="A0A914XMQ9"/>
<dbReference type="Proteomes" id="UP000887566">
    <property type="component" value="Unplaced"/>
</dbReference>
<keyword evidence="1" id="KW-1185">Reference proteome</keyword>
<evidence type="ECO:0000313" key="2">
    <source>
        <dbReference type="WBParaSite" id="PSAMB.scaffold8891size5643.g31884.t1"/>
    </source>
</evidence>